<dbReference type="STRING" id="1454003.AW10_00484"/>
<dbReference type="Proteomes" id="UP000021816">
    <property type="component" value="Unassembled WGS sequence"/>
</dbReference>
<evidence type="ECO:0000313" key="2">
    <source>
        <dbReference type="EMBL" id="EXI82381.1"/>
    </source>
</evidence>
<gene>
    <name evidence="2" type="ORF">AW10_00484</name>
</gene>
<comment type="caution">
    <text evidence="2">The sequence shown here is derived from an EMBL/GenBank/DDBJ whole genome shotgun (WGS) entry which is preliminary data.</text>
</comment>
<feature type="transmembrane region" description="Helical" evidence="1">
    <location>
        <begin position="139"/>
        <end position="160"/>
    </location>
</feature>
<dbReference type="Pfam" id="PF12679">
    <property type="entry name" value="ABC2_membrane_2"/>
    <property type="match status" value="1"/>
</dbReference>
<dbReference type="GO" id="GO:0140359">
    <property type="term" value="F:ABC-type transporter activity"/>
    <property type="evidence" value="ECO:0007669"/>
    <property type="project" value="InterPro"/>
</dbReference>
<sequence length="275" mass="30272">MNSLLLTARLDIVESLRARWFLLYSLVFGGIVALLFAFGLTESRVLGFIGLSRLLVTYIQLTMAILPIFVLITTVRSVAGDREAGVFEYLLSLPVSLSAWFWGKILGRYVTIFLPVFVAMFGAVLWAQFKAIEVPWEMFFYYTGLLAAMAWCFLGIGMLISTLARSTDVAQGAAFIVWLSMLLFLDLILLGVMIQGRVAPEVAVGIALLNPLQVFRTASLAMFDPQLIVLGPSAYVILDLFGSAGFRVYALLYPLAIGSLAALVGFLTFRRSDLP</sequence>
<keyword evidence="1" id="KW-1133">Transmembrane helix</keyword>
<dbReference type="PANTHER" id="PTHR43471:SF1">
    <property type="entry name" value="ABC TRANSPORTER PERMEASE PROTEIN NOSY-RELATED"/>
    <property type="match status" value="1"/>
</dbReference>
<feature type="transmembrane region" description="Helical" evidence="1">
    <location>
        <begin position="21"/>
        <end position="40"/>
    </location>
</feature>
<feature type="transmembrane region" description="Helical" evidence="1">
    <location>
        <begin position="250"/>
        <end position="269"/>
    </location>
</feature>
<keyword evidence="1" id="KW-0472">Membrane</keyword>
<dbReference type="GO" id="GO:0005886">
    <property type="term" value="C:plasma membrane"/>
    <property type="evidence" value="ECO:0007669"/>
    <property type="project" value="UniProtKB-SubCell"/>
</dbReference>
<dbReference type="PATRIC" id="fig|1454003.3.peg.503"/>
<protein>
    <submittedName>
        <fullName evidence="2">ABC-type transport system involved in multi-copper enzyme maturation, permease component</fullName>
    </submittedName>
</protein>
<proteinExistence type="predicted"/>
<reference evidence="2 3" key="1">
    <citation type="submission" date="2014-02" db="EMBL/GenBank/DDBJ databases">
        <title>Expanding our view of genomic diversity in Candidatus Accumulibacter clades.</title>
        <authorList>
            <person name="Skennerton C.T."/>
            <person name="Barr J.J."/>
            <person name="Slater F.R."/>
            <person name="Bond P.L."/>
            <person name="Tyson G.W."/>
        </authorList>
    </citation>
    <scope>NUCLEOTIDE SEQUENCE [LARGE SCALE GENOMIC DNA]</scope>
    <source>
        <strain evidence="3">BA-92</strain>
    </source>
</reference>
<dbReference type="PANTHER" id="PTHR43471">
    <property type="entry name" value="ABC TRANSPORTER PERMEASE"/>
    <property type="match status" value="1"/>
</dbReference>
<feature type="transmembrane region" description="Helical" evidence="1">
    <location>
        <begin position="46"/>
        <end position="72"/>
    </location>
</feature>
<dbReference type="AlphaFoldDB" id="A0A011P452"/>
<keyword evidence="1" id="KW-0812">Transmembrane</keyword>
<evidence type="ECO:0000256" key="1">
    <source>
        <dbReference type="SAM" id="Phobius"/>
    </source>
</evidence>
<evidence type="ECO:0000313" key="3">
    <source>
        <dbReference type="Proteomes" id="UP000021816"/>
    </source>
</evidence>
<accession>A0A011P452</accession>
<organism evidence="2 3">
    <name type="scientific">Candidatus Accumulibacter appositus</name>
    <dbReference type="NCBI Taxonomy" id="1454003"/>
    <lineage>
        <taxon>Bacteria</taxon>
        <taxon>Pseudomonadati</taxon>
        <taxon>Pseudomonadota</taxon>
        <taxon>Betaproteobacteria</taxon>
        <taxon>Candidatus Accumulibacter</taxon>
    </lineage>
</organism>
<feature type="transmembrane region" description="Helical" evidence="1">
    <location>
        <begin position="172"/>
        <end position="194"/>
    </location>
</feature>
<dbReference type="EMBL" id="JEMX01000011">
    <property type="protein sequence ID" value="EXI82381.1"/>
    <property type="molecule type" value="Genomic_DNA"/>
</dbReference>
<feature type="transmembrane region" description="Helical" evidence="1">
    <location>
        <begin position="109"/>
        <end position="127"/>
    </location>
</feature>
<name>A0A011P452_9PROT</name>